<feature type="region of interest" description="Disordered" evidence="1">
    <location>
        <begin position="402"/>
        <end position="434"/>
    </location>
</feature>
<dbReference type="EMBL" id="OIVN01006350">
    <property type="protein sequence ID" value="SPD31235.1"/>
    <property type="molecule type" value="Genomic_DNA"/>
</dbReference>
<evidence type="ECO:0000259" key="2">
    <source>
        <dbReference type="Pfam" id="PF04195"/>
    </source>
</evidence>
<dbReference type="InterPro" id="IPR007321">
    <property type="entry name" value="Transposase_28"/>
</dbReference>
<feature type="region of interest" description="Disordered" evidence="1">
    <location>
        <begin position="1"/>
        <end position="73"/>
    </location>
</feature>
<sequence>MESTEDISSSVSSSFEERPAASGSRFESVDDEDRLSRDMESVATTSESLYSGDKDGSSEAIEVSSSESSREREEIDALDVDRLRKRYQIPENIEFRLPGKREWATLSNGREVFLYEDNLKANLRLPFRPFERELLHRLGLAPSQLNPNAWRVIIGLQVLWKVVHGVDIDLTVDELLYCYKLSKITASPGRITEVANHLGKCLTFLLSPRSLAKCSLGLEPSEVVKKILKDLDNLPVLGKEDSKILKKAKTTKLVKKEKGSKGSVSSDNNKMMPPPVISTAKAPKSSHAPSVGQVLTVGLKLSSSETELAKAKTGLARNVAHAKTIAGLKTERDDLRGQVKKLKTEVNVGLVAISKFKSSDEFQDVTRRYYADGFEHFRKRVFLAFGNVQDWSLVKMFDNDDETTMVEGEEDDDEDEDISSKEATFVPKDVPIAP</sequence>
<organism evidence="3">
    <name type="scientific">Fagus sylvatica</name>
    <name type="common">Beechnut</name>
    <dbReference type="NCBI Taxonomy" id="28930"/>
    <lineage>
        <taxon>Eukaryota</taxon>
        <taxon>Viridiplantae</taxon>
        <taxon>Streptophyta</taxon>
        <taxon>Embryophyta</taxon>
        <taxon>Tracheophyta</taxon>
        <taxon>Spermatophyta</taxon>
        <taxon>Magnoliopsida</taxon>
        <taxon>eudicotyledons</taxon>
        <taxon>Gunneridae</taxon>
        <taxon>Pentapetalae</taxon>
        <taxon>rosids</taxon>
        <taxon>fabids</taxon>
        <taxon>Fagales</taxon>
        <taxon>Fagaceae</taxon>
        <taxon>Fagus</taxon>
    </lineage>
</organism>
<name>A0A2N9J3M9_FAGSY</name>
<feature type="domain" description="Transposase (putative) gypsy type" evidence="2">
    <location>
        <begin position="113"/>
        <end position="172"/>
    </location>
</feature>
<evidence type="ECO:0000256" key="1">
    <source>
        <dbReference type="SAM" id="MobiDB-lite"/>
    </source>
</evidence>
<feature type="compositionally biased region" description="Low complexity" evidence="1">
    <location>
        <begin position="58"/>
        <end position="67"/>
    </location>
</feature>
<proteinExistence type="predicted"/>
<feature type="compositionally biased region" description="Low complexity" evidence="1">
    <location>
        <begin position="1"/>
        <end position="14"/>
    </location>
</feature>
<reference evidence="3" key="1">
    <citation type="submission" date="2018-02" db="EMBL/GenBank/DDBJ databases">
        <authorList>
            <person name="Cohen D.B."/>
            <person name="Kent A.D."/>
        </authorList>
    </citation>
    <scope>NUCLEOTIDE SEQUENCE</scope>
</reference>
<accession>A0A2N9J3M9</accession>
<dbReference type="Pfam" id="PF04195">
    <property type="entry name" value="Transposase_28"/>
    <property type="match status" value="1"/>
</dbReference>
<feature type="compositionally biased region" description="Acidic residues" evidence="1">
    <location>
        <begin position="402"/>
        <end position="417"/>
    </location>
</feature>
<protein>
    <recommendedName>
        <fullName evidence="2">Transposase (putative) gypsy type domain-containing protein</fullName>
    </recommendedName>
</protein>
<gene>
    <name evidence="3" type="ORF">FSB_LOCUS59117</name>
</gene>
<dbReference type="AlphaFoldDB" id="A0A2N9J3M9"/>
<evidence type="ECO:0000313" key="3">
    <source>
        <dbReference type="EMBL" id="SPD31235.1"/>
    </source>
</evidence>